<dbReference type="RefSeq" id="WP_145416684.1">
    <property type="nucleotide sequence ID" value="NZ_CP036526.1"/>
</dbReference>
<keyword evidence="2" id="KW-0560">Oxidoreductase</keyword>
<name>A0A517NPW6_9BACT</name>
<dbReference type="Proteomes" id="UP000319817">
    <property type="component" value="Chromosome"/>
</dbReference>
<evidence type="ECO:0000313" key="2">
    <source>
        <dbReference type="EMBL" id="QDT09166.1"/>
    </source>
</evidence>
<gene>
    <name evidence="2" type="primary">rebH</name>
    <name evidence="2" type="ORF">K239x_11110</name>
</gene>
<dbReference type="AlphaFoldDB" id="A0A517NPW6"/>
<dbReference type="InterPro" id="IPR006905">
    <property type="entry name" value="Flavin_halogenase"/>
</dbReference>
<feature type="region of interest" description="Disordered" evidence="1">
    <location>
        <begin position="416"/>
        <end position="435"/>
    </location>
</feature>
<dbReference type="PANTHER" id="PTHR43747:SF4">
    <property type="entry name" value="FLAVIN-DEPENDENT TRYPTOPHAN HALOGENASE"/>
    <property type="match status" value="1"/>
</dbReference>
<evidence type="ECO:0000313" key="3">
    <source>
        <dbReference type="Proteomes" id="UP000319817"/>
    </source>
</evidence>
<dbReference type="Pfam" id="PF04820">
    <property type="entry name" value="Trp_halogenase"/>
    <property type="match status" value="2"/>
</dbReference>
<dbReference type="InterPro" id="IPR050816">
    <property type="entry name" value="Flavin-dep_Halogenase_NPB"/>
</dbReference>
<dbReference type="OrthoDB" id="462203at2"/>
<protein>
    <submittedName>
        <fullName evidence="2">Flavin-dependent tryptophan halogenase RebH</fullName>
        <ecNumber evidence="2">1.14.19.9</ecNumber>
    </submittedName>
</protein>
<dbReference type="SUPFAM" id="SSF51905">
    <property type="entry name" value="FAD/NAD(P)-binding domain"/>
    <property type="match status" value="1"/>
</dbReference>
<evidence type="ECO:0000256" key="1">
    <source>
        <dbReference type="SAM" id="MobiDB-lite"/>
    </source>
</evidence>
<proteinExistence type="predicted"/>
<accession>A0A517NPW6</accession>
<keyword evidence="3" id="KW-1185">Reference proteome</keyword>
<dbReference type="PANTHER" id="PTHR43747">
    <property type="entry name" value="FAD-BINDING PROTEIN"/>
    <property type="match status" value="1"/>
</dbReference>
<organism evidence="2 3">
    <name type="scientific">Stieleria marina</name>
    <dbReference type="NCBI Taxonomy" id="1930275"/>
    <lineage>
        <taxon>Bacteria</taxon>
        <taxon>Pseudomonadati</taxon>
        <taxon>Planctomycetota</taxon>
        <taxon>Planctomycetia</taxon>
        <taxon>Pirellulales</taxon>
        <taxon>Pirellulaceae</taxon>
        <taxon>Stieleria</taxon>
    </lineage>
</organism>
<reference evidence="2 3" key="1">
    <citation type="submission" date="2019-02" db="EMBL/GenBank/DDBJ databases">
        <title>Deep-cultivation of Planctomycetes and their phenomic and genomic characterization uncovers novel biology.</title>
        <authorList>
            <person name="Wiegand S."/>
            <person name="Jogler M."/>
            <person name="Boedeker C."/>
            <person name="Pinto D."/>
            <person name="Vollmers J."/>
            <person name="Rivas-Marin E."/>
            <person name="Kohn T."/>
            <person name="Peeters S.H."/>
            <person name="Heuer A."/>
            <person name="Rast P."/>
            <person name="Oberbeckmann S."/>
            <person name="Bunk B."/>
            <person name="Jeske O."/>
            <person name="Meyerdierks A."/>
            <person name="Storesund J.E."/>
            <person name="Kallscheuer N."/>
            <person name="Luecker S."/>
            <person name="Lage O.M."/>
            <person name="Pohl T."/>
            <person name="Merkel B.J."/>
            <person name="Hornburger P."/>
            <person name="Mueller R.-W."/>
            <person name="Bruemmer F."/>
            <person name="Labrenz M."/>
            <person name="Spormann A.M."/>
            <person name="Op den Camp H."/>
            <person name="Overmann J."/>
            <person name="Amann R."/>
            <person name="Jetten M.S.M."/>
            <person name="Mascher T."/>
            <person name="Medema M.H."/>
            <person name="Devos D.P."/>
            <person name="Kaster A.-K."/>
            <person name="Ovreas L."/>
            <person name="Rohde M."/>
            <person name="Galperin M.Y."/>
            <person name="Jogler C."/>
        </authorList>
    </citation>
    <scope>NUCLEOTIDE SEQUENCE [LARGE SCALE GENOMIC DNA]</scope>
    <source>
        <strain evidence="2 3">K23_9</strain>
    </source>
</reference>
<dbReference type="Gene3D" id="3.50.50.60">
    <property type="entry name" value="FAD/NAD(P)-binding domain"/>
    <property type="match status" value="2"/>
</dbReference>
<dbReference type="GO" id="GO:0004497">
    <property type="term" value="F:monooxygenase activity"/>
    <property type="evidence" value="ECO:0007669"/>
    <property type="project" value="InterPro"/>
</dbReference>
<dbReference type="EC" id="1.14.19.9" evidence="2"/>
<sequence>MRVAIIGGGTAGHMALAHLSKQWPNAQLVHLYDRDRPTIGVGEGTTPDFVNWLSTIGITFDDLVNHCNVTRKRGISFHGWGTRESDFEHEFLPRSQQAVHFSAARLPELLASRSSFDHINDSVESIDTSGDRSIITTHRGRQIDADLVIDARGFPCPSETEIHRFDWIPTNSALVTKSPFADGETITKAIARPLGWVFRIPLKNETSWGYVYNSQLTTRSGIERDFLAFLKETGVSGHNPFRQLDFPNFARRRVFDQGVFHIGNCASFLEPLEATAISVITLQLHLLSHWKTLQDQGLPLVLATDRINRIHEDTLIKISIFIAWHYAAGSQYDTPFWQTAKQRFQQVTQAPELGQIFRQFDELLAQSNSVSAAALAELNTPTDLERWGMNGPAQPNFGGYNKLSFSQLAAGLRETSPSIGPHFNLDPSARPSRSV</sequence>
<dbReference type="EMBL" id="CP036526">
    <property type="protein sequence ID" value="QDT09166.1"/>
    <property type="molecule type" value="Genomic_DNA"/>
</dbReference>
<dbReference type="InterPro" id="IPR036188">
    <property type="entry name" value="FAD/NAD-bd_sf"/>
</dbReference>